<feature type="transmembrane region" description="Helical" evidence="6">
    <location>
        <begin position="340"/>
        <end position="362"/>
    </location>
</feature>
<evidence type="ECO:0000256" key="3">
    <source>
        <dbReference type="ARBA" id="ARBA00022692"/>
    </source>
</evidence>
<keyword evidence="4 6" id="KW-1133">Transmembrane helix</keyword>
<dbReference type="AlphaFoldDB" id="A0A1E3P533"/>
<feature type="transmembrane region" description="Helical" evidence="6">
    <location>
        <begin position="176"/>
        <end position="196"/>
    </location>
</feature>
<gene>
    <name evidence="7" type="ORF">WICANDRAFT_79026</name>
</gene>
<proteinExistence type="predicted"/>
<dbReference type="Proteomes" id="UP000094112">
    <property type="component" value="Unassembled WGS sequence"/>
</dbReference>
<dbReference type="PANTHER" id="PTHR45649">
    <property type="entry name" value="AMINO-ACID PERMEASE BAT1"/>
    <property type="match status" value="1"/>
</dbReference>
<dbReference type="GO" id="GO:0016020">
    <property type="term" value="C:membrane"/>
    <property type="evidence" value="ECO:0007669"/>
    <property type="project" value="UniProtKB-SubCell"/>
</dbReference>
<evidence type="ECO:0000256" key="4">
    <source>
        <dbReference type="ARBA" id="ARBA00022989"/>
    </source>
</evidence>
<dbReference type="OrthoDB" id="4476201at2759"/>
<evidence type="ECO:0000313" key="8">
    <source>
        <dbReference type="Proteomes" id="UP000094112"/>
    </source>
</evidence>
<evidence type="ECO:0008006" key="9">
    <source>
        <dbReference type="Google" id="ProtNLM"/>
    </source>
</evidence>
<feature type="transmembrane region" description="Helical" evidence="6">
    <location>
        <begin position="491"/>
        <end position="511"/>
    </location>
</feature>
<protein>
    <recommendedName>
        <fullName evidence="9">Amino acid permease/ SLC12A domain-containing protein</fullName>
    </recommendedName>
</protein>
<evidence type="ECO:0000256" key="6">
    <source>
        <dbReference type="SAM" id="Phobius"/>
    </source>
</evidence>
<keyword evidence="2" id="KW-0813">Transport</keyword>
<dbReference type="PANTHER" id="PTHR45649:SF6">
    <property type="entry name" value="GABA-SPECIFIC PERMEASE"/>
    <property type="match status" value="1"/>
</dbReference>
<evidence type="ECO:0000313" key="7">
    <source>
        <dbReference type="EMBL" id="ODQ60428.1"/>
    </source>
</evidence>
<comment type="subcellular location">
    <subcellularLocation>
        <location evidence="1">Membrane</location>
        <topology evidence="1">Multi-pass membrane protein</topology>
    </subcellularLocation>
</comment>
<organism evidence="7 8">
    <name type="scientific">Wickerhamomyces anomalus (strain ATCC 58044 / CBS 1984 / NCYC 433 / NRRL Y-366-8)</name>
    <name type="common">Yeast</name>
    <name type="synonym">Hansenula anomala</name>
    <dbReference type="NCBI Taxonomy" id="683960"/>
    <lineage>
        <taxon>Eukaryota</taxon>
        <taxon>Fungi</taxon>
        <taxon>Dikarya</taxon>
        <taxon>Ascomycota</taxon>
        <taxon>Saccharomycotina</taxon>
        <taxon>Saccharomycetes</taxon>
        <taxon>Phaffomycetales</taxon>
        <taxon>Wickerhamomycetaceae</taxon>
        <taxon>Wickerhamomyces</taxon>
    </lineage>
</organism>
<dbReference type="GO" id="GO:0022857">
    <property type="term" value="F:transmembrane transporter activity"/>
    <property type="evidence" value="ECO:0007669"/>
    <property type="project" value="InterPro"/>
</dbReference>
<dbReference type="PIRSF" id="PIRSF006060">
    <property type="entry name" value="AA_transporter"/>
    <property type="match status" value="1"/>
</dbReference>
<dbReference type="Pfam" id="PF13520">
    <property type="entry name" value="AA_permease_2"/>
    <property type="match status" value="1"/>
</dbReference>
<feature type="transmembrane region" description="Helical" evidence="6">
    <location>
        <begin position="397"/>
        <end position="430"/>
    </location>
</feature>
<feature type="transmembrane region" description="Helical" evidence="6">
    <location>
        <begin position="208"/>
        <end position="227"/>
    </location>
</feature>
<keyword evidence="5 6" id="KW-0472">Membrane</keyword>
<keyword evidence="8" id="KW-1185">Reference proteome</keyword>
<reference evidence="7 8" key="1">
    <citation type="journal article" date="2016" name="Proc. Natl. Acad. Sci. U.S.A.">
        <title>Comparative genomics of biotechnologically important yeasts.</title>
        <authorList>
            <person name="Riley R."/>
            <person name="Haridas S."/>
            <person name="Wolfe K.H."/>
            <person name="Lopes M.R."/>
            <person name="Hittinger C.T."/>
            <person name="Goeker M."/>
            <person name="Salamov A.A."/>
            <person name="Wisecaver J.H."/>
            <person name="Long T.M."/>
            <person name="Calvey C.H."/>
            <person name="Aerts A.L."/>
            <person name="Barry K.W."/>
            <person name="Choi C."/>
            <person name="Clum A."/>
            <person name="Coughlan A.Y."/>
            <person name="Deshpande S."/>
            <person name="Douglass A.P."/>
            <person name="Hanson S.J."/>
            <person name="Klenk H.-P."/>
            <person name="LaButti K.M."/>
            <person name="Lapidus A."/>
            <person name="Lindquist E.A."/>
            <person name="Lipzen A.M."/>
            <person name="Meier-Kolthoff J.P."/>
            <person name="Ohm R.A."/>
            <person name="Otillar R.P."/>
            <person name="Pangilinan J.L."/>
            <person name="Peng Y."/>
            <person name="Rokas A."/>
            <person name="Rosa C.A."/>
            <person name="Scheuner C."/>
            <person name="Sibirny A.A."/>
            <person name="Slot J.C."/>
            <person name="Stielow J.B."/>
            <person name="Sun H."/>
            <person name="Kurtzman C.P."/>
            <person name="Blackwell M."/>
            <person name="Grigoriev I.V."/>
            <person name="Jeffries T.W."/>
        </authorList>
    </citation>
    <scope>NUCLEOTIDE SEQUENCE [LARGE SCALE GENOMIC DNA]</scope>
    <source>
        <strain evidence="8">ATCC 58044 / CBS 1984 / NCYC 433 / NRRL Y-366-8</strain>
    </source>
</reference>
<feature type="transmembrane region" description="Helical" evidence="6">
    <location>
        <begin position="285"/>
        <end position="308"/>
    </location>
</feature>
<dbReference type="STRING" id="683960.A0A1E3P533"/>
<feature type="transmembrane region" description="Helical" evidence="6">
    <location>
        <begin position="252"/>
        <end position="273"/>
    </location>
</feature>
<dbReference type="RefSeq" id="XP_019039635.1">
    <property type="nucleotide sequence ID" value="XM_019184825.1"/>
</dbReference>
<evidence type="ECO:0000256" key="1">
    <source>
        <dbReference type="ARBA" id="ARBA00004141"/>
    </source>
</evidence>
<dbReference type="InterPro" id="IPR002293">
    <property type="entry name" value="AA/rel_permease1"/>
</dbReference>
<feature type="transmembrane region" description="Helical" evidence="6">
    <location>
        <begin position="86"/>
        <end position="119"/>
    </location>
</feature>
<feature type="transmembrane region" description="Helical" evidence="6">
    <location>
        <begin position="458"/>
        <end position="479"/>
    </location>
</feature>
<dbReference type="Gene3D" id="1.20.1740.10">
    <property type="entry name" value="Amino acid/polyamine transporter I"/>
    <property type="match status" value="1"/>
</dbReference>
<keyword evidence="3 6" id="KW-0812">Transmembrane</keyword>
<sequence length="559" mass="61144">MMKKHSDFTASSRSIDNSFYQLDQQVDNGFNNDAEDLLAEFGYKQELNRTFGTLQVFGIAFSIMGLLPSIATVMGIGLTGGMFTLLWGWFISGFMILTMGIAMSELASAIPTSGGLYYWTHHFAPPGWKNILSFVVGISNSMALIGGVCSITYGLAEQILAAIYLATDGGFILNDLKVYCVFVLGIIAELLVTSFASSAISKLQTTSIIANIGLIVLFFIALPTGTAKNSQFNDSSFIIKNFQNFSDWPSGWAFIQFGLGGCAWVVSGFDSCIHMAEEVKNPSRAIPFGIIASITTCWITGFVILIVIGACINPDLKLIIDSATGQPLAQIFYDSLGKNWAVVFISLSAVCQFFMSASALTATSRQVWAFSRDDGLPFSWFIKVVHKELKVPLRATIVCALFSLVIGLLILAGPVAANALFSIGIIGNYLSWSTPQVLRLISENGSFKPGCFYLGDRLSPIVVTISIFSQYLIMILSFFPSRKHIMDASQMNYAAVINIGIWVLSIVYFYAVKSKTFVGPKSNIPEDEFIEGVEPIIDATFQAHERDSLLKKNKFKMIL</sequence>
<evidence type="ECO:0000256" key="2">
    <source>
        <dbReference type="ARBA" id="ARBA00022448"/>
    </source>
</evidence>
<feature type="transmembrane region" description="Helical" evidence="6">
    <location>
        <begin position="54"/>
        <end position="80"/>
    </location>
</feature>
<dbReference type="EMBL" id="KV454210">
    <property type="protein sequence ID" value="ODQ60428.1"/>
    <property type="molecule type" value="Genomic_DNA"/>
</dbReference>
<name>A0A1E3P533_WICAA</name>
<accession>A0A1E3P533</accession>
<feature type="transmembrane region" description="Helical" evidence="6">
    <location>
        <begin position="131"/>
        <end position="156"/>
    </location>
</feature>
<evidence type="ECO:0000256" key="5">
    <source>
        <dbReference type="ARBA" id="ARBA00023136"/>
    </source>
</evidence>
<dbReference type="GeneID" id="30202071"/>